<evidence type="ECO:0000256" key="1">
    <source>
        <dbReference type="SAM" id="MobiDB-lite"/>
    </source>
</evidence>
<dbReference type="AlphaFoldDB" id="A0A6A5FI45"/>
<gene>
    <name evidence="2" type="ORF">PFLUV_G00052160</name>
</gene>
<name>A0A6A5FI45_PERFL</name>
<dbReference type="Proteomes" id="UP000465112">
    <property type="component" value="Chromosome 5"/>
</dbReference>
<accession>A0A6A5FI45</accession>
<sequence length="181" mass="20546">MKSERKLSADQGTALPQNVLEVIVGEEEQQECSSSVDQQEPEPPPHIKEEQEELWISQEGDQLQGLEEADITKFPFSPVSVKSEDDEEKAQSSQLHQRQTQHMETVDVQQLSVVKEEFPPEQQECSSIVDQQEPEPPTHIKEEQEAQSSQLHQRQTQQMETETDGEDCGGPEPSRNSHPHL</sequence>
<evidence type="ECO:0000313" key="2">
    <source>
        <dbReference type="EMBL" id="KAF1389884.1"/>
    </source>
</evidence>
<proteinExistence type="predicted"/>
<feature type="region of interest" description="Disordered" evidence="1">
    <location>
        <begin position="24"/>
        <end position="104"/>
    </location>
</feature>
<dbReference type="EMBL" id="VHII01000005">
    <property type="protein sequence ID" value="KAF1389884.1"/>
    <property type="molecule type" value="Genomic_DNA"/>
</dbReference>
<keyword evidence="3" id="KW-1185">Reference proteome</keyword>
<evidence type="ECO:0000313" key="3">
    <source>
        <dbReference type="Proteomes" id="UP000465112"/>
    </source>
</evidence>
<organism evidence="2 3">
    <name type="scientific">Perca fluviatilis</name>
    <name type="common">European perch</name>
    <dbReference type="NCBI Taxonomy" id="8168"/>
    <lineage>
        <taxon>Eukaryota</taxon>
        <taxon>Metazoa</taxon>
        <taxon>Chordata</taxon>
        <taxon>Craniata</taxon>
        <taxon>Vertebrata</taxon>
        <taxon>Euteleostomi</taxon>
        <taxon>Actinopterygii</taxon>
        <taxon>Neopterygii</taxon>
        <taxon>Teleostei</taxon>
        <taxon>Neoteleostei</taxon>
        <taxon>Acanthomorphata</taxon>
        <taxon>Eupercaria</taxon>
        <taxon>Perciformes</taxon>
        <taxon>Percoidei</taxon>
        <taxon>Percidae</taxon>
        <taxon>Percinae</taxon>
        <taxon>Perca</taxon>
    </lineage>
</organism>
<reference evidence="2 3" key="1">
    <citation type="submission" date="2019-06" db="EMBL/GenBank/DDBJ databases">
        <title>A chromosome-scale genome assembly of the European perch, Perca fluviatilis.</title>
        <authorList>
            <person name="Roques C."/>
            <person name="Zahm M."/>
            <person name="Cabau C."/>
            <person name="Klopp C."/>
            <person name="Bouchez O."/>
            <person name="Donnadieu C."/>
            <person name="Kuhl H."/>
            <person name="Gislard M."/>
            <person name="Guendouz S."/>
            <person name="Journot L."/>
            <person name="Haffray P."/>
            <person name="Bestin A."/>
            <person name="Morvezen R."/>
            <person name="Feron R."/>
            <person name="Wen M."/>
            <person name="Jouanno E."/>
            <person name="Herpin A."/>
            <person name="Schartl M."/>
            <person name="Postlethwait J."/>
            <person name="Schaerlinger B."/>
            <person name="Chardard D."/>
            <person name="Lecocq T."/>
            <person name="Poncet C."/>
            <person name="Jaffrelo L."/>
            <person name="Lampietro C."/>
            <person name="Guiguen Y."/>
        </authorList>
    </citation>
    <scope>NUCLEOTIDE SEQUENCE [LARGE SCALE GENOMIC DNA]</scope>
    <source>
        <tissue evidence="2">Blood</tissue>
    </source>
</reference>
<feature type="compositionally biased region" description="Low complexity" evidence="1">
    <location>
        <begin position="147"/>
        <end position="158"/>
    </location>
</feature>
<feature type="non-terminal residue" evidence="2">
    <location>
        <position position="181"/>
    </location>
</feature>
<feature type="region of interest" description="Disordered" evidence="1">
    <location>
        <begin position="117"/>
        <end position="181"/>
    </location>
</feature>
<protein>
    <submittedName>
        <fullName evidence="2">Uncharacterized protein</fullName>
    </submittedName>
</protein>
<comment type="caution">
    <text evidence="2">The sequence shown here is derived from an EMBL/GenBank/DDBJ whole genome shotgun (WGS) entry which is preliminary data.</text>
</comment>
<feature type="compositionally biased region" description="Polar residues" evidence="1">
    <location>
        <begin position="91"/>
        <end position="104"/>
    </location>
</feature>